<name>A0ABP9BLZ3_9PSEU</name>
<sequence>MSERMTPLELDDLGVASALPRPGGKDQILGVPYRPVQFLDDDLPSALERAATWLREVEQWLGEAPDVIAVHLDHDETQDSPYFDLTILCNEEDLAGVPIAVRERDAGASRPA</sequence>
<dbReference type="EMBL" id="BAABHO010000031">
    <property type="protein sequence ID" value="GAA4797557.1"/>
    <property type="molecule type" value="Genomic_DNA"/>
</dbReference>
<dbReference type="Proteomes" id="UP001500928">
    <property type="component" value="Unassembled WGS sequence"/>
</dbReference>
<gene>
    <name evidence="1" type="ORF">GCM10023200_37230</name>
</gene>
<reference evidence="2" key="1">
    <citation type="journal article" date="2019" name="Int. J. Syst. Evol. Microbiol.">
        <title>The Global Catalogue of Microorganisms (GCM) 10K type strain sequencing project: providing services to taxonomists for standard genome sequencing and annotation.</title>
        <authorList>
            <consortium name="The Broad Institute Genomics Platform"/>
            <consortium name="The Broad Institute Genome Sequencing Center for Infectious Disease"/>
            <person name="Wu L."/>
            <person name="Ma J."/>
        </authorList>
    </citation>
    <scope>NUCLEOTIDE SEQUENCE [LARGE SCALE GENOMIC DNA]</scope>
    <source>
        <strain evidence="2">JCM 17979</strain>
    </source>
</reference>
<proteinExistence type="predicted"/>
<evidence type="ECO:0000313" key="2">
    <source>
        <dbReference type="Proteomes" id="UP001500928"/>
    </source>
</evidence>
<keyword evidence="2" id="KW-1185">Reference proteome</keyword>
<evidence type="ECO:0000313" key="1">
    <source>
        <dbReference type="EMBL" id="GAA4797557.1"/>
    </source>
</evidence>
<organism evidence="1 2">
    <name type="scientific">Actinomycetospora chlora</name>
    <dbReference type="NCBI Taxonomy" id="663608"/>
    <lineage>
        <taxon>Bacteria</taxon>
        <taxon>Bacillati</taxon>
        <taxon>Actinomycetota</taxon>
        <taxon>Actinomycetes</taxon>
        <taxon>Pseudonocardiales</taxon>
        <taxon>Pseudonocardiaceae</taxon>
        <taxon>Actinomycetospora</taxon>
    </lineage>
</organism>
<comment type="caution">
    <text evidence="1">The sequence shown here is derived from an EMBL/GenBank/DDBJ whole genome shotgun (WGS) entry which is preliminary data.</text>
</comment>
<protein>
    <submittedName>
        <fullName evidence="1">Uncharacterized protein</fullName>
    </submittedName>
</protein>
<accession>A0ABP9BLZ3</accession>